<dbReference type="Proteomes" id="UP000318010">
    <property type="component" value="Unassembled WGS sequence"/>
</dbReference>
<proteinExistence type="predicted"/>
<evidence type="ECO:0000313" key="2">
    <source>
        <dbReference type="Proteomes" id="UP000318010"/>
    </source>
</evidence>
<comment type="caution">
    <text evidence="1">The sequence shown here is derived from an EMBL/GenBank/DDBJ whole genome shotgun (WGS) entry which is preliminary data.</text>
</comment>
<keyword evidence="2" id="KW-1185">Reference proteome</keyword>
<accession>A0A563U601</accession>
<reference evidence="1 2" key="1">
    <citation type="submission" date="2019-07" db="EMBL/GenBank/DDBJ databases">
        <authorList>
            <person name="Kim J."/>
        </authorList>
    </citation>
    <scope>NUCLEOTIDE SEQUENCE [LARGE SCALE GENOMIC DNA]</scope>
    <source>
        <strain evidence="1 2">MJ1a</strain>
    </source>
</reference>
<sequence length="95" mass="10991">MYINYTDVAMPPVDCDRALKDLKSGEESYPLTSQLKPGNFRYQAKGYDRTDRKFEMDMQMELTGAFTVVVVCIDVKFADASFNTVWIYFSCSRCR</sequence>
<dbReference type="EMBL" id="VOEI01000002">
    <property type="protein sequence ID" value="TWR26778.1"/>
    <property type="molecule type" value="Genomic_DNA"/>
</dbReference>
<evidence type="ECO:0000313" key="1">
    <source>
        <dbReference type="EMBL" id="TWR26778.1"/>
    </source>
</evidence>
<gene>
    <name evidence="1" type="ORF">FPZ42_07000</name>
</gene>
<organism evidence="1 2">
    <name type="scientific">Mucilaginibacter achroorhodeus</name>
    <dbReference type="NCBI Taxonomy" id="2599294"/>
    <lineage>
        <taxon>Bacteria</taxon>
        <taxon>Pseudomonadati</taxon>
        <taxon>Bacteroidota</taxon>
        <taxon>Sphingobacteriia</taxon>
        <taxon>Sphingobacteriales</taxon>
        <taxon>Sphingobacteriaceae</taxon>
        <taxon>Mucilaginibacter</taxon>
    </lineage>
</organism>
<dbReference type="RefSeq" id="WP_146269783.1">
    <property type="nucleotide sequence ID" value="NZ_VOEI01000002.1"/>
</dbReference>
<dbReference type="AlphaFoldDB" id="A0A563U601"/>
<name>A0A563U601_9SPHI</name>
<protein>
    <submittedName>
        <fullName evidence="1">Uncharacterized protein</fullName>
    </submittedName>
</protein>